<protein>
    <submittedName>
        <fullName evidence="1">Uncharacterized protein</fullName>
    </submittedName>
</protein>
<sequence>MNTKLRTTANFLNLDPPCLPSTLLEVLGGGSYAALNHGARIGIPTVVDLSAALALNVDFTLPASSGVLTNPRPLFLDGSPRFSSDARANLSFYSTSKFVPGGSKDPSKSKNIDVCALFSRRLDTSLYLGGCGEGRSRVPETTIAWISPAPMSKIKSNHILVRGNFVLSHN</sequence>
<gene>
    <name evidence="1" type="ORF">BS47DRAFT_1400147</name>
</gene>
<organism evidence="1 2">
    <name type="scientific">Hydnum rufescens UP504</name>
    <dbReference type="NCBI Taxonomy" id="1448309"/>
    <lineage>
        <taxon>Eukaryota</taxon>
        <taxon>Fungi</taxon>
        <taxon>Dikarya</taxon>
        <taxon>Basidiomycota</taxon>
        <taxon>Agaricomycotina</taxon>
        <taxon>Agaricomycetes</taxon>
        <taxon>Cantharellales</taxon>
        <taxon>Hydnaceae</taxon>
        <taxon>Hydnum</taxon>
    </lineage>
</organism>
<name>A0A9P6DNZ1_9AGAM</name>
<comment type="caution">
    <text evidence="1">The sequence shown here is derived from an EMBL/GenBank/DDBJ whole genome shotgun (WGS) entry which is preliminary data.</text>
</comment>
<evidence type="ECO:0000313" key="2">
    <source>
        <dbReference type="Proteomes" id="UP000886523"/>
    </source>
</evidence>
<evidence type="ECO:0000313" key="1">
    <source>
        <dbReference type="EMBL" id="KAF9505718.1"/>
    </source>
</evidence>
<proteinExistence type="predicted"/>
<reference evidence="1" key="1">
    <citation type="journal article" date="2020" name="Nat. Commun.">
        <title>Large-scale genome sequencing of mycorrhizal fungi provides insights into the early evolution of symbiotic traits.</title>
        <authorList>
            <person name="Miyauchi S."/>
            <person name="Kiss E."/>
            <person name="Kuo A."/>
            <person name="Drula E."/>
            <person name="Kohler A."/>
            <person name="Sanchez-Garcia M."/>
            <person name="Morin E."/>
            <person name="Andreopoulos B."/>
            <person name="Barry K.W."/>
            <person name="Bonito G."/>
            <person name="Buee M."/>
            <person name="Carver A."/>
            <person name="Chen C."/>
            <person name="Cichocki N."/>
            <person name="Clum A."/>
            <person name="Culley D."/>
            <person name="Crous P.W."/>
            <person name="Fauchery L."/>
            <person name="Girlanda M."/>
            <person name="Hayes R.D."/>
            <person name="Keri Z."/>
            <person name="LaButti K."/>
            <person name="Lipzen A."/>
            <person name="Lombard V."/>
            <person name="Magnuson J."/>
            <person name="Maillard F."/>
            <person name="Murat C."/>
            <person name="Nolan M."/>
            <person name="Ohm R.A."/>
            <person name="Pangilinan J."/>
            <person name="Pereira M.F."/>
            <person name="Perotto S."/>
            <person name="Peter M."/>
            <person name="Pfister S."/>
            <person name="Riley R."/>
            <person name="Sitrit Y."/>
            <person name="Stielow J.B."/>
            <person name="Szollosi G."/>
            <person name="Zifcakova L."/>
            <person name="Stursova M."/>
            <person name="Spatafora J.W."/>
            <person name="Tedersoo L."/>
            <person name="Vaario L.M."/>
            <person name="Yamada A."/>
            <person name="Yan M."/>
            <person name="Wang P."/>
            <person name="Xu J."/>
            <person name="Bruns T."/>
            <person name="Baldrian P."/>
            <person name="Vilgalys R."/>
            <person name="Dunand C."/>
            <person name="Henrissat B."/>
            <person name="Grigoriev I.V."/>
            <person name="Hibbett D."/>
            <person name="Nagy L.G."/>
            <person name="Martin F.M."/>
        </authorList>
    </citation>
    <scope>NUCLEOTIDE SEQUENCE</scope>
    <source>
        <strain evidence="1">UP504</strain>
    </source>
</reference>
<dbReference type="EMBL" id="MU129139">
    <property type="protein sequence ID" value="KAF9505718.1"/>
    <property type="molecule type" value="Genomic_DNA"/>
</dbReference>
<dbReference type="Proteomes" id="UP000886523">
    <property type="component" value="Unassembled WGS sequence"/>
</dbReference>
<keyword evidence="2" id="KW-1185">Reference proteome</keyword>
<accession>A0A9P6DNZ1</accession>
<dbReference type="AlphaFoldDB" id="A0A9P6DNZ1"/>